<dbReference type="Gene3D" id="3.60.130.10">
    <property type="entry name" value="Clavaminate synthase-like"/>
    <property type="match status" value="1"/>
</dbReference>
<keyword evidence="6" id="KW-0560">Oxidoreductase</keyword>
<comment type="similarity">
    <text evidence="3">Belongs to the gamma-BBH/TMLD family.</text>
</comment>
<feature type="domain" description="Gamma-butyrobetaine hydroxylase-like N-terminal" evidence="9">
    <location>
        <begin position="20"/>
        <end position="97"/>
    </location>
</feature>
<evidence type="ECO:0000256" key="3">
    <source>
        <dbReference type="ARBA" id="ARBA00008654"/>
    </source>
</evidence>
<evidence type="ECO:0000256" key="5">
    <source>
        <dbReference type="ARBA" id="ARBA00022964"/>
    </source>
</evidence>
<dbReference type="AlphaFoldDB" id="A0A5B2WM82"/>
<evidence type="ECO:0000256" key="6">
    <source>
        <dbReference type="ARBA" id="ARBA00023002"/>
    </source>
</evidence>
<accession>A0A5B2WM82</accession>
<proteinExistence type="inferred from homology"/>
<reference evidence="10 11" key="2">
    <citation type="submission" date="2019-09" db="EMBL/GenBank/DDBJ databases">
        <authorList>
            <person name="Jin C."/>
        </authorList>
    </citation>
    <scope>NUCLEOTIDE SEQUENCE [LARGE SCALE GENOMIC DNA]</scope>
    <source>
        <strain evidence="10 11">AN110305</strain>
    </source>
</reference>
<dbReference type="FunFam" id="3.30.2020.30:FF:000002">
    <property type="entry name" value="Putative gamma-butyrobetaine dioxygenase"/>
    <property type="match status" value="1"/>
</dbReference>
<dbReference type="Gene3D" id="3.30.2020.30">
    <property type="match status" value="1"/>
</dbReference>
<keyword evidence="5" id="KW-0223">Dioxygenase</keyword>
<dbReference type="FunFam" id="3.60.130.10:FF:000001">
    <property type="entry name" value="Trimethyllysine dioxygenase, mitochondrial"/>
    <property type="match status" value="1"/>
</dbReference>
<dbReference type="Proteomes" id="UP000323454">
    <property type="component" value="Unassembled WGS sequence"/>
</dbReference>
<dbReference type="InterPro" id="IPR042098">
    <property type="entry name" value="TauD-like_sf"/>
</dbReference>
<dbReference type="GO" id="GO:0016706">
    <property type="term" value="F:2-oxoglutarate-dependent dioxygenase activity"/>
    <property type="evidence" value="ECO:0007669"/>
    <property type="project" value="UniProtKB-ARBA"/>
</dbReference>
<dbReference type="InterPro" id="IPR010376">
    <property type="entry name" value="GBBH-like_N"/>
</dbReference>
<dbReference type="SUPFAM" id="SSF51197">
    <property type="entry name" value="Clavaminate synthase-like"/>
    <property type="match status" value="1"/>
</dbReference>
<dbReference type="Pfam" id="PF02668">
    <property type="entry name" value="TauD"/>
    <property type="match status" value="1"/>
</dbReference>
<dbReference type="GO" id="GO:0046872">
    <property type="term" value="F:metal ion binding"/>
    <property type="evidence" value="ECO:0007669"/>
    <property type="project" value="UniProtKB-KW"/>
</dbReference>
<evidence type="ECO:0000259" key="8">
    <source>
        <dbReference type="Pfam" id="PF02668"/>
    </source>
</evidence>
<dbReference type="InterPro" id="IPR003819">
    <property type="entry name" value="TauD/TfdA-like"/>
</dbReference>
<dbReference type="InterPro" id="IPR038492">
    <property type="entry name" value="GBBH-like_N_sf"/>
</dbReference>
<evidence type="ECO:0000256" key="4">
    <source>
        <dbReference type="ARBA" id="ARBA00022723"/>
    </source>
</evidence>
<evidence type="ECO:0000313" key="11">
    <source>
        <dbReference type="Proteomes" id="UP000323454"/>
    </source>
</evidence>
<dbReference type="CDD" id="cd00250">
    <property type="entry name" value="CAS_like"/>
    <property type="match status" value="1"/>
</dbReference>
<comment type="caution">
    <text evidence="10">The sequence shown here is derived from an EMBL/GenBank/DDBJ whole genome shotgun (WGS) entry which is preliminary data.</text>
</comment>
<dbReference type="Pfam" id="PF06155">
    <property type="entry name" value="GBBH-like_N"/>
    <property type="match status" value="1"/>
</dbReference>
<name>A0A5B2WM82_9PSEU</name>
<evidence type="ECO:0000259" key="9">
    <source>
        <dbReference type="Pfam" id="PF06155"/>
    </source>
</evidence>
<dbReference type="PANTHER" id="PTHR10696">
    <property type="entry name" value="GAMMA-BUTYROBETAINE HYDROXYLASE-RELATED"/>
    <property type="match status" value="1"/>
</dbReference>
<keyword evidence="4" id="KW-0479">Metal-binding</keyword>
<dbReference type="EMBL" id="VUOB01000074">
    <property type="protein sequence ID" value="KAA2252545.1"/>
    <property type="molecule type" value="Genomic_DNA"/>
</dbReference>
<sequence length="385" mass="42503">MYSQVLDREVSMTKSIAADSDHLDVDADGATLRFPALWLRDNCPCVECRDPRTGQKFLGITDLAEDTAVTAVEQTDTEVTVVLGPDGHRSTFSRSWLAGNALDDGDPGDGRTERGKRLWLADDLRGRLPEGSWADYLADPAERVRCLDAVLRQGFVLLRDVPCEDGAVRDVAESFGYVRETNYGSLFDVRVEATPNNLAFTGLAISPHTDNPYRDPVPTLQLLHCLRNAVDGGETGLVDGFRAAALLRAEDPEVFAVLAGTPVPFAFADADTALRADRPLIGVDPAGRIREVRFNNRSIQPLRLPYQRIVEFYAAYRRFAELLVRPDLLLTFRLAPGDCLIFDNTRVLHARTAFADTGDRHLQGCYADLDSLISSLAVLRRKVDA</sequence>
<dbReference type="PANTHER" id="PTHR10696:SF25">
    <property type="entry name" value="OXIDOREDUCTASE AIM17-RELATED"/>
    <property type="match status" value="1"/>
</dbReference>
<evidence type="ECO:0000256" key="1">
    <source>
        <dbReference type="ARBA" id="ARBA00001954"/>
    </source>
</evidence>
<dbReference type="GO" id="GO:0045329">
    <property type="term" value="P:carnitine biosynthetic process"/>
    <property type="evidence" value="ECO:0007669"/>
    <property type="project" value="TreeGrafter"/>
</dbReference>
<evidence type="ECO:0000256" key="2">
    <source>
        <dbReference type="ARBA" id="ARBA00001961"/>
    </source>
</evidence>
<feature type="domain" description="TauD/TfdA-like" evidence="8">
    <location>
        <begin position="142"/>
        <end position="366"/>
    </location>
</feature>
<protein>
    <submittedName>
        <fullName evidence="10">DUF971 domain-containing protein</fullName>
    </submittedName>
</protein>
<evidence type="ECO:0000313" key="10">
    <source>
        <dbReference type="EMBL" id="KAA2252545.1"/>
    </source>
</evidence>
<organism evidence="10 11">
    <name type="scientific">Solihabitans fulvus</name>
    <dbReference type="NCBI Taxonomy" id="1892852"/>
    <lineage>
        <taxon>Bacteria</taxon>
        <taxon>Bacillati</taxon>
        <taxon>Actinomycetota</taxon>
        <taxon>Actinomycetes</taxon>
        <taxon>Pseudonocardiales</taxon>
        <taxon>Pseudonocardiaceae</taxon>
        <taxon>Solihabitans</taxon>
    </lineage>
</organism>
<evidence type="ECO:0000256" key="7">
    <source>
        <dbReference type="ARBA" id="ARBA00023004"/>
    </source>
</evidence>
<comment type="cofactor">
    <cofactor evidence="1">
        <name>Fe(2+)</name>
        <dbReference type="ChEBI" id="CHEBI:29033"/>
    </cofactor>
</comment>
<reference evidence="10 11" key="1">
    <citation type="submission" date="2019-09" db="EMBL/GenBank/DDBJ databases">
        <title>Goodfellowia gen. nov., a new genus of the Pseudonocardineae related to Actinoalloteichus, containing Goodfellowia coeruleoviolacea gen. nov., comb. nov. gen. nov., comb. nov.</title>
        <authorList>
            <person name="Labeda D."/>
        </authorList>
    </citation>
    <scope>NUCLEOTIDE SEQUENCE [LARGE SCALE GENOMIC DNA]</scope>
    <source>
        <strain evidence="10 11">AN110305</strain>
    </source>
</reference>
<gene>
    <name evidence="10" type="ORF">F0L68_35085</name>
</gene>
<comment type="cofactor">
    <cofactor evidence="2">
        <name>L-ascorbate</name>
        <dbReference type="ChEBI" id="CHEBI:38290"/>
    </cofactor>
</comment>
<keyword evidence="11" id="KW-1185">Reference proteome</keyword>
<dbReference type="OrthoDB" id="581608at2"/>
<dbReference type="InterPro" id="IPR050411">
    <property type="entry name" value="AlphaKG_dependent_hydroxylases"/>
</dbReference>
<keyword evidence="7" id="KW-0408">Iron</keyword>